<proteinExistence type="predicted"/>
<evidence type="ECO:0000313" key="1">
    <source>
        <dbReference type="EMBL" id="KZV38633.1"/>
    </source>
</evidence>
<reference evidence="1 2" key="1">
    <citation type="journal article" date="2015" name="Proc. Natl. Acad. Sci. U.S.A.">
        <title>The resurrection genome of Boea hygrometrica: A blueprint for survival of dehydration.</title>
        <authorList>
            <person name="Xiao L."/>
            <person name="Yang G."/>
            <person name="Zhang L."/>
            <person name="Yang X."/>
            <person name="Zhao S."/>
            <person name="Ji Z."/>
            <person name="Zhou Q."/>
            <person name="Hu M."/>
            <person name="Wang Y."/>
            <person name="Chen M."/>
            <person name="Xu Y."/>
            <person name="Jin H."/>
            <person name="Xiao X."/>
            <person name="Hu G."/>
            <person name="Bao F."/>
            <person name="Hu Y."/>
            <person name="Wan P."/>
            <person name="Li L."/>
            <person name="Deng X."/>
            <person name="Kuang T."/>
            <person name="Xiang C."/>
            <person name="Zhu J.K."/>
            <person name="Oliver M.J."/>
            <person name="He Y."/>
        </authorList>
    </citation>
    <scope>NUCLEOTIDE SEQUENCE [LARGE SCALE GENOMIC DNA]</scope>
    <source>
        <strain evidence="2">cv. XS01</strain>
    </source>
</reference>
<sequence>MDLFFESFQLPTEGMVSFSGLSAQAITEMKVLFSASDVPFIPSNKKKDMKVEYRMLHEIVAKSLSVKAGVHVLFKTLASMLSTPGKQSPGYAVPLSILFEKLVKAELGESMALHPLKVLNHKSVLTYMTKNQTSLQAGEVSITSGDNSVEKEPKKEKVVKKKMVAGISAAPAKARYEISSDDDKHPLAVLGTARTEIKKKLRMKRPKLVKPIQDMEEKDASQELPLVVRTESEQPAHQSTAYGRGMVFAPMEIREINWATHFLPKIDPAAKGKEILEAFAHPNPVEKHCLSVIQSAWEAAQERITVEELTSVVKLVDEAEAVDSFEHQARERSNRPQRFLVRIGKQLGSSEDG</sequence>
<organism evidence="1 2">
    <name type="scientific">Dorcoceras hygrometricum</name>
    <dbReference type="NCBI Taxonomy" id="472368"/>
    <lineage>
        <taxon>Eukaryota</taxon>
        <taxon>Viridiplantae</taxon>
        <taxon>Streptophyta</taxon>
        <taxon>Embryophyta</taxon>
        <taxon>Tracheophyta</taxon>
        <taxon>Spermatophyta</taxon>
        <taxon>Magnoliopsida</taxon>
        <taxon>eudicotyledons</taxon>
        <taxon>Gunneridae</taxon>
        <taxon>Pentapetalae</taxon>
        <taxon>asterids</taxon>
        <taxon>lamiids</taxon>
        <taxon>Lamiales</taxon>
        <taxon>Gesneriaceae</taxon>
        <taxon>Didymocarpoideae</taxon>
        <taxon>Trichosporeae</taxon>
        <taxon>Loxocarpinae</taxon>
        <taxon>Dorcoceras</taxon>
    </lineage>
</organism>
<dbReference type="AlphaFoldDB" id="A0A2Z7BVK8"/>
<dbReference type="Proteomes" id="UP000250235">
    <property type="component" value="Unassembled WGS sequence"/>
</dbReference>
<name>A0A2Z7BVK8_9LAMI</name>
<protein>
    <submittedName>
        <fullName evidence="1">Uncharacterized protein</fullName>
    </submittedName>
</protein>
<keyword evidence="2" id="KW-1185">Reference proteome</keyword>
<evidence type="ECO:0000313" key="2">
    <source>
        <dbReference type="Proteomes" id="UP000250235"/>
    </source>
</evidence>
<gene>
    <name evidence="1" type="ORF">F511_35163</name>
</gene>
<dbReference type="EMBL" id="KV001777">
    <property type="protein sequence ID" value="KZV38633.1"/>
    <property type="molecule type" value="Genomic_DNA"/>
</dbReference>
<accession>A0A2Z7BVK8</accession>